<dbReference type="EMBL" id="JARJCW010000033">
    <property type="protein sequence ID" value="KAJ7208553.1"/>
    <property type="molecule type" value="Genomic_DNA"/>
</dbReference>
<evidence type="ECO:0000313" key="1">
    <source>
        <dbReference type="EMBL" id="KAJ7208553.1"/>
    </source>
</evidence>
<dbReference type="AlphaFoldDB" id="A0AAD6VC02"/>
<reference evidence="1" key="1">
    <citation type="submission" date="2023-03" db="EMBL/GenBank/DDBJ databases">
        <title>Massive genome expansion in bonnet fungi (Mycena s.s.) driven by repeated elements and novel gene families across ecological guilds.</title>
        <authorList>
            <consortium name="Lawrence Berkeley National Laboratory"/>
            <person name="Harder C.B."/>
            <person name="Miyauchi S."/>
            <person name="Viragh M."/>
            <person name="Kuo A."/>
            <person name="Thoen E."/>
            <person name="Andreopoulos B."/>
            <person name="Lu D."/>
            <person name="Skrede I."/>
            <person name="Drula E."/>
            <person name="Henrissat B."/>
            <person name="Morin E."/>
            <person name="Kohler A."/>
            <person name="Barry K."/>
            <person name="LaButti K."/>
            <person name="Morin E."/>
            <person name="Salamov A."/>
            <person name="Lipzen A."/>
            <person name="Mereny Z."/>
            <person name="Hegedus B."/>
            <person name="Baldrian P."/>
            <person name="Stursova M."/>
            <person name="Weitz H."/>
            <person name="Taylor A."/>
            <person name="Grigoriev I.V."/>
            <person name="Nagy L.G."/>
            <person name="Martin F."/>
            <person name="Kauserud H."/>
        </authorList>
    </citation>
    <scope>NUCLEOTIDE SEQUENCE</scope>
    <source>
        <strain evidence="1">9144</strain>
    </source>
</reference>
<dbReference type="InterPro" id="IPR051604">
    <property type="entry name" value="Ergot_Alk_Oxidoreductase"/>
</dbReference>
<dbReference type="Proteomes" id="UP001219525">
    <property type="component" value="Unassembled WGS sequence"/>
</dbReference>
<dbReference type="Gene3D" id="3.40.50.720">
    <property type="entry name" value="NAD(P)-binding Rossmann-like Domain"/>
    <property type="match status" value="1"/>
</dbReference>
<dbReference type="Gene3D" id="3.90.25.10">
    <property type="entry name" value="UDP-galactose 4-epimerase, domain 1"/>
    <property type="match status" value="1"/>
</dbReference>
<accession>A0AAD6VC02</accession>
<proteinExistence type="predicted"/>
<comment type="caution">
    <text evidence="1">The sequence shown here is derived from an EMBL/GenBank/DDBJ whole genome shotgun (WGS) entry which is preliminary data.</text>
</comment>
<organism evidence="1 2">
    <name type="scientific">Mycena pura</name>
    <dbReference type="NCBI Taxonomy" id="153505"/>
    <lineage>
        <taxon>Eukaryota</taxon>
        <taxon>Fungi</taxon>
        <taxon>Dikarya</taxon>
        <taxon>Basidiomycota</taxon>
        <taxon>Agaricomycotina</taxon>
        <taxon>Agaricomycetes</taxon>
        <taxon>Agaricomycetidae</taxon>
        <taxon>Agaricales</taxon>
        <taxon>Marasmiineae</taxon>
        <taxon>Mycenaceae</taxon>
        <taxon>Mycena</taxon>
    </lineage>
</organism>
<name>A0AAD6VC02_9AGAR</name>
<dbReference type="InterPro" id="IPR036291">
    <property type="entry name" value="NAD(P)-bd_dom_sf"/>
</dbReference>
<sequence length="276" mass="30325">MSILVTGSTGKTGRCIVNLLRDHSVITVSRQPGCSAYFDWEDPATYILPFEAARDTVVSVHLIIPAHIPTQNASEFIDLAVSKGVKRFVLMSGSLDIPGDPIQGPIRAHLRNTGLPFCVLRPSRFFDNFSEMPESVRDHDKIVSATGTASIGFVSCEDVARVAVGCLCTKVPHCAEHIIVGPELLSFDEVAEYFSHVLRRPIAHESISVAAQKELWFGLADDFIRLMGLVEEMTALGGEEAVYATETKIIGKKTLTDFLQENSDLWMQTPHVALRT</sequence>
<dbReference type="PANTHER" id="PTHR43162">
    <property type="match status" value="1"/>
</dbReference>
<gene>
    <name evidence="1" type="ORF">GGX14DRAFT_453908</name>
</gene>
<dbReference type="SUPFAM" id="SSF51735">
    <property type="entry name" value="NAD(P)-binding Rossmann-fold domains"/>
    <property type="match status" value="1"/>
</dbReference>
<keyword evidence="2" id="KW-1185">Reference proteome</keyword>
<dbReference type="PANTHER" id="PTHR43162:SF1">
    <property type="entry name" value="PRESTALK A DIFFERENTIATION PROTEIN A"/>
    <property type="match status" value="1"/>
</dbReference>
<protein>
    <submittedName>
        <fullName evidence="1">Uncharacterized protein</fullName>
    </submittedName>
</protein>
<evidence type="ECO:0000313" key="2">
    <source>
        <dbReference type="Proteomes" id="UP001219525"/>
    </source>
</evidence>